<evidence type="ECO:0000259" key="18">
    <source>
        <dbReference type="PROSITE" id="PS50927"/>
    </source>
</evidence>
<feature type="domain" description="Apple" evidence="19">
    <location>
        <begin position="339"/>
        <end position="426"/>
    </location>
</feature>
<dbReference type="PROSITE" id="PS50927">
    <property type="entry name" value="BULB_LECTIN"/>
    <property type="match status" value="1"/>
</dbReference>
<dbReference type="GO" id="GO:0005524">
    <property type="term" value="F:ATP binding"/>
    <property type="evidence" value="ECO:0007669"/>
    <property type="project" value="UniProtKB-KW"/>
</dbReference>
<feature type="compositionally biased region" description="Low complexity" evidence="14">
    <location>
        <begin position="949"/>
        <end position="961"/>
    </location>
</feature>
<dbReference type="GO" id="GO:0004674">
    <property type="term" value="F:protein serine/threonine kinase activity"/>
    <property type="evidence" value="ECO:0007669"/>
    <property type="project" value="UniProtKB-KW"/>
</dbReference>
<dbReference type="AlphaFoldDB" id="A0A438C802"/>
<dbReference type="GO" id="GO:0005886">
    <property type="term" value="C:plasma membrane"/>
    <property type="evidence" value="ECO:0007669"/>
    <property type="project" value="UniProtKB-SubCell"/>
</dbReference>
<keyword evidence="9" id="KW-0067">ATP-binding</keyword>
<accession>A0A438C802</accession>
<evidence type="ECO:0000256" key="14">
    <source>
        <dbReference type="SAM" id="MobiDB-lite"/>
    </source>
</evidence>
<feature type="domain" description="Bulb-type lectin" evidence="18">
    <location>
        <begin position="32"/>
        <end position="161"/>
    </location>
</feature>
<dbReference type="InterPro" id="IPR025287">
    <property type="entry name" value="WAK_GUB"/>
</dbReference>
<dbReference type="PROSITE" id="PS50948">
    <property type="entry name" value="PAN"/>
    <property type="match status" value="1"/>
</dbReference>
<dbReference type="InterPro" id="IPR008271">
    <property type="entry name" value="Ser/Thr_kinase_AS"/>
</dbReference>
<dbReference type="InterPro" id="IPR003609">
    <property type="entry name" value="Pan_app"/>
</dbReference>
<keyword evidence="5" id="KW-0808">Transferase</keyword>
<dbReference type="EC" id="2.7.11.1" evidence="2"/>
<dbReference type="Pfam" id="PF08276">
    <property type="entry name" value="PAN_2"/>
    <property type="match status" value="1"/>
</dbReference>
<evidence type="ECO:0000313" key="20">
    <source>
        <dbReference type="EMBL" id="RVW19372.1"/>
    </source>
</evidence>
<dbReference type="SUPFAM" id="SSF51110">
    <property type="entry name" value="alpha-D-mannose-specific plant lectins"/>
    <property type="match status" value="1"/>
</dbReference>
<feature type="region of interest" description="Disordered" evidence="14">
    <location>
        <begin position="940"/>
        <end position="962"/>
    </location>
</feature>
<evidence type="ECO:0000256" key="12">
    <source>
        <dbReference type="ARBA" id="ARBA00047899"/>
    </source>
</evidence>
<proteinExistence type="predicted"/>
<dbReference type="GO" id="GO:0030246">
    <property type="term" value="F:carbohydrate binding"/>
    <property type="evidence" value="ECO:0007669"/>
    <property type="project" value="UniProtKB-KW"/>
</dbReference>
<protein>
    <recommendedName>
        <fullName evidence="2">non-specific serine/threonine protein kinase</fullName>
        <ecNumber evidence="2">2.7.11.1</ecNumber>
    </recommendedName>
</protein>
<keyword evidence="3" id="KW-1003">Cell membrane</keyword>
<gene>
    <name evidence="20" type="primary">VvCHDh000069_22</name>
    <name evidence="20" type="ORF">CK203_117471</name>
</gene>
<keyword evidence="7" id="KW-0547">Nucleotide-binding</keyword>
<dbReference type="PROSITE" id="PS00108">
    <property type="entry name" value="PROTEIN_KINASE_ST"/>
    <property type="match status" value="1"/>
</dbReference>
<dbReference type="PANTHER" id="PTHR27002:SF1111">
    <property type="entry name" value="NON-SPECIFIC SERINE_THREONINE PROTEIN KINASE"/>
    <property type="match status" value="1"/>
</dbReference>
<dbReference type="InterPro" id="IPR011009">
    <property type="entry name" value="Kinase-like_dom_sf"/>
</dbReference>
<dbReference type="FunFam" id="3.30.200.20:FF:001858">
    <property type="entry name" value="Uncharacterized protein"/>
    <property type="match status" value="1"/>
</dbReference>
<feature type="transmembrane region" description="Helical" evidence="15">
    <location>
        <begin position="609"/>
        <end position="632"/>
    </location>
</feature>
<keyword evidence="4" id="KW-0723">Serine/threonine-protein kinase</keyword>
<dbReference type="InterPro" id="IPR036426">
    <property type="entry name" value="Bulb-type_lectin_dom_sf"/>
</dbReference>
<dbReference type="SMART" id="SM00220">
    <property type="entry name" value="S_TKc"/>
    <property type="match status" value="1"/>
</dbReference>
<sequence length="1203" mass="134583">MIRRKFMVPVSATHILSTIFFFLCSVLHCSARDTITPEDWLSNDGGTLVSAGKTFELGFFNPDGSSKIGRFVGIWDFRSKPRRVVWVANRKKPLPLSDTPSGVFAIKEDGKLKVLAEINGAVHWSTDIETSSSEDRMVKLMDSGNLVLSDNRSGEILWESFRNPTDTFLPGMKMDESLILTSWLSPVDPAPGNYTFKLDQEKENQYIISQNLYVQRWRSEDWDRTFDGMPEAIRSFLSNISRNDAYTRHRSIPNSSVEKQLVMSSSGEIQYYANWNTSSPVWWAPQDRCSVSNACGKFGSCSTKNALMCKCLPGFKPVSPDSWKTGEFSSGCTRKSPKCKKNSSEDMFLSLKIMKGKNPYSSILADTNDGQYCRKACLSDCQCQAYAQTKITQRGSNPECLIWTDELSGLQEEYASDADNLFVRVSISDIESTVRNCQTCGSNMIPYPLSTGSKCGDPMYFNFECNITTGQVQLKVPGGTYRVTSINPETLTFVIQLKESDCSSRSLIDKIPPLNPPFHMTNVCTVVKIDNFGSEKSLENSIEIEISWDPPLEPVCTSSADCKDWPNSNCRTQNGTTKCFCNEKFKWNGSSLDCTQDLGNKMSSSSSPVVVVGITIVVVVVALLSTIGYIAYLHKRNITKRKGNRANPVLHLYDSESRVKHLIDLKQFKDEDKEGIDVPFFDLKDILAATDNFSDSHKLGQGGFGPVYKGKFPDGKEVAVKRLSSASRQGLVEFKNEVVLIAKLQHRNLSRFDIILGIARGLIYLHQDSRLKIIHRDLKTSNILLDGDMNPKISDFGLARIFESKQTEANTNRVVGTFGYMSPEYALDGFFSVKSDVFSFGVVVLEIISGKRNTGFYQSDQAMSLLGYAWRLWKEDKVYDLMDQTLSETCNINEFLRCVNVGLLCVQEDPSDRPTMPNAFLMLSSEIATLPVPQQPAFVVRRGPPSLAPSSSTNPKTSSNNEITDSLEEELDFLGHNHSPQGEVDPKLSYSLEAGDEIFWRDTQHLQFRNETASWYSLFHKPKDRCSGNNPRGVLPAEIKNFSHEQTSGVQPRLTIFGDKRLHGKEGQSTSSLYPFSDAGCGVMSPEYALYGFFSVKSNVFSFGGTAVFEIMCGKRNTGFYQSERPLTLLDYASSSNFSNQSILLGPSLPHTTDFLWWVRHGDCGKKNKALDLMDQSLHETCDVSCLAVKLQLFQFLNNQLLL</sequence>
<evidence type="ECO:0000259" key="17">
    <source>
        <dbReference type="PROSITE" id="PS50011"/>
    </source>
</evidence>
<evidence type="ECO:0000259" key="19">
    <source>
        <dbReference type="PROSITE" id="PS50948"/>
    </source>
</evidence>
<comment type="catalytic activity">
    <reaction evidence="12">
        <text>L-threonyl-[protein] + ATP = O-phospho-L-threonyl-[protein] + ADP + H(+)</text>
        <dbReference type="Rhea" id="RHEA:46608"/>
        <dbReference type="Rhea" id="RHEA-COMP:11060"/>
        <dbReference type="Rhea" id="RHEA-COMP:11605"/>
        <dbReference type="ChEBI" id="CHEBI:15378"/>
        <dbReference type="ChEBI" id="CHEBI:30013"/>
        <dbReference type="ChEBI" id="CHEBI:30616"/>
        <dbReference type="ChEBI" id="CHEBI:61977"/>
        <dbReference type="ChEBI" id="CHEBI:456216"/>
        <dbReference type="EC" id="2.7.11.1"/>
    </reaction>
</comment>
<keyword evidence="15" id="KW-0472">Membrane</keyword>
<evidence type="ECO:0000313" key="21">
    <source>
        <dbReference type="Proteomes" id="UP000288805"/>
    </source>
</evidence>
<dbReference type="Gene3D" id="2.90.10.10">
    <property type="entry name" value="Bulb-type lectin domain"/>
    <property type="match status" value="1"/>
</dbReference>
<dbReference type="PROSITE" id="PS50011">
    <property type="entry name" value="PROTEIN_KINASE_DOM"/>
    <property type="match status" value="1"/>
</dbReference>
<dbReference type="SMART" id="SM00108">
    <property type="entry name" value="B_lectin"/>
    <property type="match status" value="1"/>
</dbReference>
<dbReference type="Pfam" id="PF00954">
    <property type="entry name" value="S_locus_glycop"/>
    <property type="match status" value="1"/>
</dbReference>
<comment type="subcellular location">
    <subcellularLocation>
        <location evidence="1">Cell membrane</location>
        <topology evidence="1">Single-pass type I membrane protein</topology>
    </subcellularLocation>
</comment>
<comment type="caution">
    <text evidence="20">The sequence shown here is derived from an EMBL/GenBank/DDBJ whole genome shotgun (WGS) entry which is preliminary data.</text>
</comment>
<evidence type="ECO:0000256" key="6">
    <source>
        <dbReference type="ARBA" id="ARBA00022729"/>
    </source>
</evidence>
<dbReference type="CDD" id="cd01098">
    <property type="entry name" value="PAN_AP_plant"/>
    <property type="match status" value="1"/>
</dbReference>
<reference evidence="20 21" key="1">
    <citation type="journal article" date="2018" name="PLoS Genet.">
        <title>Population sequencing reveals clonal diversity and ancestral inbreeding in the grapevine cultivar Chardonnay.</title>
        <authorList>
            <person name="Roach M.J."/>
            <person name="Johnson D.L."/>
            <person name="Bohlmann J."/>
            <person name="van Vuuren H.J."/>
            <person name="Jones S.J."/>
            <person name="Pretorius I.S."/>
            <person name="Schmidt S.A."/>
            <person name="Borneman A.R."/>
        </authorList>
    </citation>
    <scope>NUCLEOTIDE SEQUENCE [LARGE SCALE GENOMIC DNA]</scope>
    <source>
        <strain evidence="21">cv. Chardonnay</strain>
        <tissue evidence="20">Leaf</tissue>
    </source>
</reference>
<dbReference type="InterPro" id="IPR001480">
    <property type="entry name" value="Bulb-type_lectin_dom"/>
</dbReference>
<dbReference type="EMBL" id="QGNW01002494">
    <property type="protein sequence ID" value="RVW19372.1"/>
    <property type="molecule type" value="Genomic_DNA"/>
</dbReference>
<dbReference type="FunFam" id="1.10.510.10:FF:000060">
    <property type="entry name" value="G-type lectin S-receptor-like serine/threonine-protein kinase"/>
    <property type="match status" value="1"/>
</dbReference>
<evidence type="ECO:0000256" key="11">
    <source>
        <dbReference type="ARBA" id="ARBA00023180"/>
    </source>
</evidence>
<dbReference type="InterPro" id="IPR000719">
    <property type="entry name" value="Prot_kinase_dom"/>
</dbReference>
<evidence type="ECO:0000256" key="9">
    <source>
        <dbReference type="ARBA" id="ARBA00022840"/>
    </source>
</evidence>
<dbReference type="GO" id="GO:0048544">
    <property type="term" value="P:recognition of pollen"/>
    <property type="evidence" value="ECO:0007669"/>
    <property type="project" value="InterPro"/>
</dbReference>
<feature type="signal peptide" evidence="16">
    <location>
        <begin position="1"/>
        <end position="31"/>
    </location>
</feature>
<dbReference type="Pfam" id="PF13947">
    <property type="entry name" value="GUB_WAK_bind"/>
    <property type="match status" value="1"/>
</dbReference>
<keyword evidence="15" id="KW-0812">Transmembrane</keyword>
<dbReference type="SUPFAM" id="SSF56112">
    <property type="entry name" value="Protein kinase-like (PK-like)"/>
    <property type="match status" value="1"/>
</dbReference>
<keyword evidence="8 20" id="KW-0418">Kinase</keyword>
<evidence type="ECO:0000256" key="13">
    <source>
        <dbReference type="ARBA" id="ARBA00048679"/>
    </source>
</evidence>
<evidence type="ECO:0000256" key="10">
    <source>
        <dbReference type="ARBA" id="ARBA00023157"/>
    </source>
</evidence>
<evidence type="ECO:0000256" key="3">
    <source>
        <dbReference type="ARBA" id="ARBA00022475"/>
    </source>
</evidence>
<evidence type="ECO:0000256" key="4">
    <source>
        <dbReference type="ARBA" id="ARBA00022527"/>
    </source>
</evidence>
<organism evidence="20 21">
    <name type="scientific">Vitis vinifera</name>
    <name type="common">Grape</name>
    <dbReference type="NCBI Taxonomy" id="29760"/>
    <lineage>
        <taxon>Eukaryota</taxon>
        <taxon>Viridiplantae</taxon>
        <taxon>Streptophyta</taxon>
        <taxon>Embryophyta</taxon>
        <taxon>Tracheophyta</taxon>
        <taxon>Spermatophyta</taxon>
        <taxon>Magnoliopsida</taxon>
        <taxon>eudicotyledons</taxon>
        <taxon>Gunneridae</taxon>
        <taxon>Pentapetalae</taxon>
        <taxon>rosids</taxon>
        <taxon>Vitales</taxon>
        <taxon>Vitaceae</taxon>
        <taxon>Viteae</taxon>
        <taxon>Vitis</taxon>
    </lineage>
</organism>
<dbReference type="Proteomes" id="UP000288805">
    <property type="component" value="Unassembled WGS sequence"/>
</dbReference>
<name>A0A438C802_VITVI</name>
<keyword evidence="15" id="KW-1133">Transmembrane helix</keyword>
<dbReference type="Pfam" id="PF00069">
    <property type="entry name" value="Pkinase"/>
    <property type="match status" value="1"/>
</dbReference>
<keyword evidence="6 16" id="KW-0732">Signal</keyword>
<dbReference type="PANTHER" id="PTHR27002">
    <property type="entry name" value="RECEPTOR-LIKE SERINE/THREONINE-PROTEIN KINASE SD1-8"/>
    <property type="match status" value="1"/>
</dbReference>
<dbReference type="CDD" id="cd00028">
    <property type="entry name" value="B_lectin"/>
    <property type="match status" value="1"/>
</dbReference>
<keyword evidence="20" id="KW-0675">Receptor</keyword>
<feature type="chain" id="PRO_5019578245" description="non-specific serine/threonine protein kinase" evidence="16">
    <location>
        <begin position="32"/>
        <end position="1203"/>
    </location>
</feature>
<evidence type="ECO:0000256" key="1">
    <source>
        <dbReference type="ARBA" id="ARBA00004251"/>
    </source>
</evidence>
<dbReference type="Gene3D" id="1.10.510.10">
    <property type="entry name" value="Transferase(Phosphotransferase) domain 1"/>
    <property type="match status" value="2"/>
</dbReference>
<evidence type="ECO:0000256" key="5">
    <source>
        <dbReference type="ARBA" id="ARBA00022679"/>
    </source>
</evidence>
<keyword evidence="11" id="KW-0325">Glycoprotein</keyword>
<evidence type="ECO:0000256" key="16">
    <source>
        <dbReference type="SAM" id="SignalP"/>
    </source>
</evidence>
<dbReference type="InterPro" id="IPR001245">
    <property type="entry name" value="Ser-Thr/Tyr_kinase_cat_dom"/>
</dbReference>
<evidence type="ECO:0000256" key="7">
    <source>
        <dbReference type="ARBA" id="ARBA00022741"/>
    </source>
</evidence>
<comment type="catalytic activity">
    <reaction evidence="13">
        <text>L-seryl-[protein] + ATP = O-phospho-L-seryl-[protein] + ADP + H(+)</text>
        <dbReference type="Rhea" id="RHEA:17989"/>
        <dbReference type="Rhea" id="RHEA-COMP:9863"/>
        <dbReference type="Rhea" id="RHEA-COMP:11604"/>
        <dbReference type="ChEBI" id="CHEBI:15378"/>
        <dbReference type="ChEBI" id="CHEBI:29999"/>
        <dbReference type="ChEBI" id="CHEBI:30616"/>
        <dbReference type="ChEBI" id="CHEBI:83421"/>
        <dbReference type="ChEBI" id="CHEBI:456216"/>
        <dbReference type="EC" id="2.7.11.1"/>
    </reaction>
</comment>
<feature type="domain" description="Protein kinase" evidence="17">
    <location>
        <begin position="693"/>
        <end position="938"/>
    </location>
</feature>
<dbReference type="Pfam" id="PF07714">
    <property type="entry name" value="PK_Tyr_Ser-Thr"/>
    <property type="match status" value="1"/>
</dbReference>
<dbReference type="Pfam" id="PF01453">
    <property type="entry name" value="B_lectin"/>
    <property type="match status" value="1"/>
</dbReference>
<evidence type="ECO:0000256" key="15">
    <source>
        <dbReference type="SAM" id="Phobius"/>
    </source>
</evidence>
<evidence type="ECO:0000256" key="2">
    <source>
        <dbReference type="ARBA" id="ARBA00012513"/>
    </source>
</evidence>
<dbReference type="InterPro" id="IPR000858">
    <property type="entry name" value="S_locus_glycoprot_dom"/>
</dbReference>
<keyword evidence="10" id="KW-1015">Disulfide bond</keyword>
<keyword evidence="20" id="KW-0430">Lectin</keyword>
<evidence type="ECO:0000256" key="8">
    <source>
        <dbReference type="ARBA" id="ARBA00022777"/>
    </source>
</evidence>